<dbReference type="EMBL" id="JAHMHQ010000009">
    <property type="protein sequence ID" value="KAK1637328.1"/>
    <property type="molecule type" value="Genomic_DNA"/>
</dbReference>
<reference evidence="2" key="1">
    <citation type="submission" date="2021-06" db="EMBL/GenBank/DDBJ databases">
        <title>Comparative genomics, transcriptomics and evolutionary studies reveal genomic signatures of adaptation to plant cell wall in hemibiotrophic fungi.</title>
        <authorList>
            <consortium name="DOE Joint Genome Institute"/>
            <person name="Baroncelli R."/>
            <person name="Diaz J.F."/>
            <person name="Benocci T."/>
            <person name="Peng M."/>
            <person name="Battaglia E."/>
            <person name="Haridas S."/>
            <person name="Andreopoulos W."/>
            <person name="Labutti K."/>
            <person name="Pangilinan J."/>
            <person name="Floch G.L."/>
            <person name="Makela M.R."/>
            <person name="Henrissat B."/>
            <person name="Grigoriev I.V."/>
            <person name="Crouch J.A."/>
            <person name="De Vries R.P."/>
            <person name="Sukno S.A."/>
            <person name="Thon M.R."/>
        </authorList>
    </citation>
    <scope>NUCLEOTIDE SEQUENCE</scope>
    <source>
        <strain evidence="2">CBS 102054</strain>
    </source>
</reference>
<proteinExistence type="predicted"/>
<name>A0AAJ0EFS5_9PEZI</name>
<accession>A0AAJ0EFS5</accession>
<sequence length="132" mass="14612">MLLTTTLLNVLLASLVSARYVENDPKTCTKNPNKRDVGQDPVSEVDERAIMGGSLLEGRAVGKTICLQCCNYAARFCDESCRIKHSGAGAAFWAMAACTSLNPEYNWYLVDPNGILHLVLNSGLWRYKHLFD</sequence>
<dbReference type="GeneID" id="85479448"/>
<keyword evidence="3" id="KW-1185">Reference proteome</keyword>
<dbReference type="RefSeq" id="XP_060445935.1">
    <property type="nucleotide sequence ID" value="XM_060594586.1"/>
</dbReference>
<feature type="signal peptide" evidence="1">
    <location>
        <begin position="1"/>
        <end position="18"/>
    </location>
</feature>
<gene>
    <name evidence="2" type="ORF">BDP81DRAFT_471426</name>
</gene>
<comment type="caution">
    <text evidence="2">The sequence shown here is derived from an EMBL/GenBank/DDBJ whole genome shotgun (WGS) entry which is preliminary data.</text>
</comment>
<dbReference type="Proteomes" id="UP001243989">
    <property type="component" value="Unassembled WGS sequence"/>
</dbReference>
<evidence type="ECO:0000313" key="2">
    <source>
        <dbReference type="EMBL" id="KAK1637328.1"/>
    </source>
</evidence>
<feature type="chain" id="PRO_5042568757" evidence="1">
    <location>
        <begin position="19"/>
        <end position="132"/>
    </location>
</feature>
<evidence type="ECO:0000256" key="1">
    <source>
        <dbReference type="SAM" id="SignalP"/>
    </source>
</evidence>
<dbReference type="AlphaFoldDB" id="A0AAJ0EFS5"/>
<organism evidence="2 3">
    <name type="scientific">Colletotrichum phormii</name>
    <dbReference type="NCBI Taxonomy" id="359342"/>
    <lineage>
        <taxon>Eukaryota</taxon>
        <taxon>Fungi</taxon>
        <taxon>Dikarya</taxon>
        <taxon>Ascomycota</taxon>
        <taxon>Pezizomycotina</taxon>
        <taxon>Sordariomycetes</taxon>
        <taxon>Hypocreomycetidae</taxon>
        <taxon>Glomerellales</taxon>
        <taxon>Glomerellaceae</taxon>
        <taxon>Colletotrichum</taxon>
        <taxon>Colletotrichum acutatum species complex</taxon>
    </lineage>
</organism>
<keyword evidence="1" id="KW-0732">Signal</keyword>
<protein>
    <submittedName>
        <fullName evidence="2">Uncharacterized protein</fullName>
    </submittedName>
</protein>
<evidence type="ECO:0000313" key="3">
    <source>
        <dbReference type="Proteomes" id="UP001243989"/>
    </source>
</evidence>